<feature type="compositionally biased region" description="Low complexity" evidence="4">
    <location>
        <begin position="330"/>
        <end position="342"/>
    </location>
</feature>
<protein>
    <submittedName>
        <fullName evidence="5">Uncharacterized protein</fullName>
    </submittedName>
</protein>
<feature type="compositionally biased region" description="Basic and acidic residues" evidence="4">
    <location>
        <begin position="1150"/>
        <end position="1160"/>
    </location>
</feature>
<feature type="compositionally biased region" description="Low complexity" evidence="4">
    <location>
        <begin position="827"/>
        <end position="840"/>
    </location>
</feature>
<dbReference type="PROSITE" id="PS50297">
    <property type="entry name" value="ANK_REP_REGION"/>
    <property type="match status" value="2"/>
</dbReference>
<feature type="compositionally biased region" description="Polar residues" evidence="4">
    <location>
        <begin position="418"/>
        <end position="434"/>
    </location>
</feature>
<feature type="compositionally biased region" description="Basic and acidic residues" evidence="4">
    <location>
        <begin position="965"/>
        <end position="976"/>
    </location>
</feature>
<accession>A0A067NIZ2</accession>
<proteinExistence type="predicted"/>
<dbReference type="InterPro" id="IPR036770">
    <property type="entry name" value="Ankyrin_rpt-contain_sf"/>
</dbReference>
<dbReference type="SMART" id="SM00248">
    <property type="entry name" value="ANK"/>
    <property type="match status" value="3"/>
</dbReference>
<evidence type="ECO:0000256" key="1">
    <source>
        <dbReference type="ARBA" id="ARBA00022737"/>
    </source>
</evidence>
<feature type="compositionally biased region" description="Polar residues" evidence="4">
    <location>
        <begin position="774"/>
        <end position="783"/>
    </location>
</feature>
<organism evidence="5 6">
    <name type="scientific">Pleurotus ostreatus (strain PC15)</name>
    <name type="common">Oyster mushroom</name>
    <dbReference type="NCBI Taxonomy" id="1137138"/>
    <lineage>
        <taxon>Eukaryota</taxon>
        <taxon>Fungi</taxon>
        <taxon>Dikarya</taxon>
        <taxon>Basidiomycota</taxon>
        <taxon>Agaricomycotina</taxon>
        <taxon>Agaricomycetes</taxon>
        <taxon>Agaricomycetidae</taxon>
        <taxon>Agaricales</taxon>
        <taxon>Pleurotineae</taxon>
        <taxon>Pleurotaceae</taxon>
        <taxon>Pleurotus</taxon>
    </lineage>
</organism>
<evidence type="ECO:0000313" key="6">
    <source>
        <dbReference type="Proteomes" id="UP000027073"/>
    </source>
</evidence>
<feature type="region of interest" description="Disordered" evidence="4">
    <location>
        <begin position="965"/>
        <end position="1185"/>
    </location>
</feature>
<dbReference type="PANTHER" id="PTHR24173">
    <property type="entry name" value="ANKYRIN REPEAT CONTAINING"/>
    <property type="match status" value="1"/>
</dbReference>
<dbReference type="PROSITE" id="PS50088">
    <property type="entry name" value="ANK_REPEAT"/>
    <property type="match status" value="2"/>
</dbReference>
<feature type="compositionally biased region" description="Polar residues" evidence="4">
    <location>
        <begin position="1040"/>
        <end position="1064"/>
    </location>
</feature>
<dbReference type="Pfam" id="PF00023">
    <property type="entry name" value="Ank"/>
    <property type="match status" value="1"/>
</dbReference>
<feature type="region of interest" description="Disordered" evidence="4">
    <location>
        <begin position="418"/>
        <end position="476"/>
    </location>
</feature>
<dbReference type="InParanoid" id="A0A067NIZ2"/>
<dbReference type="HOGENOM" id="CLU_300172_0_0_1"/>
<dbReference type="STRING" id="1137138.A0A067NIZ2"/>
<keyword evidence="2 3" id="KW-0040">ANK repeat</keyword>
<name>A0A067NIZ2_PLEO1</name>
<feature type="region of interest" description="Disordered" evidence="4">
    <location>
        <begin position="375"/>
        <end position="404"/>
    </location>
</feature>
<gene>
    <name evidence="5" type="ORF">PLEOSDRAFT_176303</name>
</gene>
<dbReference type="EMBL" id="KL198008">
    <property type="protein sequence ID" value="KDQ27993.1"/>
    <property type="molecule type" value="Genomic_DNA"/>
</dbReference>
<dbReference type="Gene3D" id="1.25.40.20">
    <property type="entry name" value="Ankyrin repeat-containing domain"/>
    <property type="match status" value="1"/>
</dbReference>
<dbReference type="VEuPathDB" id="FungiDB:PLEOSDRAFT_176303"/>
<dbReference type="AlphaFoldDB" id="A0A067NIZ2"/>
<evidence type="ECO:0000256" key="4">
    <source>
        <dbReference type="SAM" id="MobiDB-lite"/>
    </source>
</evidence>
<feature type="compositionally biased region" description="Polar residues" evidence="4">
    <location>
        <begin position="461"/>
        <end position="470"/>
    </location>
</feature>
<evidence type="ECO:0000313" key="5">
    <source>
        <dbReference type="EMBL" id="KDQ27993.1"/>
    </source>
</evidence>
<evidence type="ECO:0000256" key="2">
    <source>
        <dbReference type="ARBA" id="ARBA00023043"/>
    </source>
</evidence>
<feature type="region of interest" description="Disordered" evidence="4">
    <location>
        <begin position="614"/>
        <end position="652"/>
    </location>
</feature>
<feature type="repeat" description="ANK" evidence="3">
    <location>
        <begin position="54"/>
        <end position="86"/>
    </location>
</feature>
<feature type="region of interest" description="Disordered" evidence="4">
    <location>
        <begin position="268"/>
        <end position="294"/>
    </location>
</feature>
<feature type="compositionally biased region" description="Low complexity" evidence="4">
    <location>
        <begin position="584"/>
        <end position="597"/>
    </location>
</feature>
<keyword evidence="1" id="KW-0677">Repeat</keyword>
<feature type="compositionally biased region" description="Low complexity" evidence="4">
    <location>
        <begin position="977"/>
        <end position="998"/>
    </location>
</feature>
<feature type="compositionally biased region" description="Low complexity" evidence="4">
    <location>
        <begin position="444"/>
        <end position="454"/>
    </location>
</feature>
<feature type="region of interest" description="Disordered" evidence="4">
    <location>
        <begin position="495"/>
        <end position="600"/>
    </location>
</feature>
<sequence length="1197" mass="128418">MPVPLRTTIQKAEAKYNVTTEFTNYNLHAGAANGDIGLVEFALHRRQPINSVLDGVQPLHAAAAGGNEQVVRLLIDYGADVNAPRLPRRYSNEKGRDASAPIVGDTGATPLHFASANGNTEIVRILLQRGAHPDLADKHGVTPEQLARRQGWLECADLLRDWVQNKDRDLREREGRISGYQPSADEAVVGRVDPHEASTSGRKRLHVKKSIDTAFHMLKGSASDAHLRLHTLKSSSSKPNIRVGSTFHTPPASPTRSFGEYTFYPITPADDGIDPADPSKRRPSLPHVLNPLSSGNRELHEVDHILLGAQHTLSAASLTSFKSLPRQSTASPSPRRPGSAGSDADRVDSANSPPPACRRLGSKYSLMNLFKKGQYQSSEVPSDSSSTHRPSLSSSVAPSSVSTYSSLFNPSLSPTSHHQLLPTISNDTSSSSLINKPPGFRTGSSSPSSNSIPIATRNRKISSTQSQSPPHQGLHQVYRHHGPSAVELHHAMAQQHYASQQSLSTSPRRQHLEHLRNRSASVRSGASELSPPLLSDDDISPSPDDFSLPSSPQVADILSSSPPADMPRMGVLRAGTASPRDRSGSGSSISRSRNRSGAVFDDDVTVPAIESMYSRAPVRPPGPGILRGHNRTSSGTSGVGSGRSLRFDSVGATRRPDNIPVVSAVDSTLRGSTSTSSLSRVVAPTQTEQSAPIVVSSFPIAPNVEQEELEDDYGEVLAEPSLPKPLLDLEVVESAVPSRLRGLSFTSSSDGSYSPVDGDMGQEQLLTGEDHGTHTQFPFSLNQPPLLPLIDASEGRTPPPADDPTDLRRLRVPSGDDDEGNRTRGDSVSSASTGVSSQGALPAISSSTTNALEGTLNEPVVYVEEVDGLEPTVKIAVNVPPAEKDTPGANGFGHRRTRTPMDINISSISTHAQAEALVQKAQRDILEMENEILESGGLSTSSTGYTPLSAKLAKYGESLALERKLREQKQKEEQMKEATSAPSTGSSQSSPPSSTYTSQDVLNEPTRSAPVNVHRQYSLEHRPRRQGSRVTQKQPRRPHTSSGTPETARNLFTTKTHQSSQSASIIDIRPRALSIDAELDSPTTPHPRQPPGSSSDDLQPTVEGSQPKSAPYTPSPMLYSEDLSRTSSLEVNDTDGDCPSTSSIGFTPRTRRDQPRDIARATKLTKMGFTAPHPQPPVPPTKRFGGIKSLIQGLKGK</sequence>
<dbReference type="SUPFAM" id="SSF48403">
    <property type="entry name" value="Ankyrin repeat"/>
    <property type="match status" value="1"/>
</dbReference>
<dbReference type="Proteomes" id="UP000027073">
    <property type="component" value="Unassembled WGS sequence"/>
</dbReference>
<dbReference type="PANTHER" id="PTHR24173:SF74">
    <property type="entry name" value="ANKYRIN REPEAT DOMAIN-CONTAINING PROTEIN 16"/>
    <property type="match status" value="1"/>
</dbReference>
<feature type="compositionally biased region" description="Low complexity" evidence="4">
    <location>
        <begin position="527"/>
        <end position="552"/>
    </location>
</feature>
<feature type="repeat" description="ANK" evidence="3">
    <location>
        <begin position="106"/>
        <end position="138"/>
    </location>
</feature>
<reference evidence="6" key="1">
    <citation type="journal article" date="2014" name="Proc. Natl. Acad. Sci. U.S.A.">
        <title>Extensive sampling of basidiomycete genomes demonstrates inadequacy of the white-rot/brown-rot paradigm for wood decay fungi.</title>
        <authorList>
            <person name="Riley R."/>
            <person name="Salamov A.A."/>
            <person name="Brown D.W."/>
            <person name="Nagy L.G."/>
            <person name="Floudas D."/>
            <person name="Held B.W."/>
            <person name="Levasseur A."/>
            <person name="Lombard V."/>
            <person name="Morin E."/>
            <person name="Otillar R."/>
            <person name="Lindquist E.A."/>
            <person name="Sun H."/>
            <person name="LaButti K.M."/>
            <person name="Schmutz J."/>
            <person name="Jabbour D."/>
            <person name="Luo H."/>
            <person name="Baker S.E."/>
            <person name="Pisabarro A.G."/>
            <person name="Walton J.D."/>
            <person name="Blanchette R.A."/>
            <person name="Henrissat B."/>
            <person name="Martin F."/>
            <person name="Cullen D."/>
            <person name="Hibbett D.S."/>
            <person name="Grigoriev I.V."/>
        </authorList>
    </citation>
    <scope>NUCLEOTIDE SEQUENCE [LARGE SCALE GENOMIC DNA]</scope>
    <source>
        <strain evidence="6">PC15</strain>
    </source>
</reference>
<feature type="region of interest" description="Disordered" evidence="4">
    <location>
        <begin position="742"/>
        <end position="842"/>
    </location>
</feature>
<dbReference type="Pfam" id="PF12796">
    <property type="entry name" value="Ank_2"/>
    <property type="match status" value="1"/>
</dbReference>
<feature type="compositionally biased region" description="Low complexity" evidence="4">
    <location>
        <begin position="382"/>
        <end position="404"/>
    </location>
</feature>
<evidence type="ECO:0000256" key="3">
    <source>
        <dbReference type="PROSITE-ProRule" id="PRU00023"/>
    </source>
</evidence>
<feature type="compositionally biased region" description="Polar residues" evidence="4">
    <location>
        <begin position="1091"/>
        <end position="1108"/>
    </location>
</feature>
<feature type="region of interest" description="Disordered" evidence="4">
    <location>
        <begin position="323"/>
        <end position="360"/>
    </location>
</feature>
<dbReference type="InterPro" id="IPR002110">
    <property type="entry name" value="Ankyrin_rpt"/>
</dbReference>
<dbReference type="OrthoDB" id="194358at2759"/>
<feature type="compositionally biased region" description="Polar residues" evidence="4">
    <location>
        <begin position="496"/>
        <end position="507"/>
    </location>
</feature>